<gene>
    <name evidence="5" type="ORF">CGL56_12025</name>
</gene>
<keyword evidence="2 3" id="KW-0479">Metal-binding</keyword>
<feature type="signal peptide" evidence="4">
    <location>
        <begin position="1"/>
        <end position="18"/>
    </location>
</feature>
<proteinExistence type="inferred from homology"/>
<name>A0A2G0CEK8_9BACT</name>
<comment type="caution">
    <text evidence="5">The sequence shown here is derived from an EMBL/GenBank/DDBJ whole genome shotgun (WGS) entry which is preliminary data.</text>
</comment>
<accession>A0A2G0CEK8</accession>
<sequence length="172" mass="19151">MKNLTLLLLLFAFAPLGAQHSADALVADWERAKAFTLEYLEAMPADQLDLRPTPEIRSFAELMTHIAEANYGFGAPGTAQEMPSKPEDSGMDEDITKESLTQKVSDSYDYVINGIRNLDAQRMGEDVQLFGQFDMDRATALDKAFEHQTHHRGQVSVYLRLAGVTPPGMKLF</sequence>
<reference evidence="5 6" key="1">
    <citation type="submission" date="2017-10" db="EMBL/GenBank/DDBJ databases">
        <title>The draft genome sequence of Lewinella marina KCTC 32374.</title>
        <authorList>
            <person name="Wang K."/>
        </authorList>
    </citation>
    <scope>NUCLEOTIDE SEQUENCE [LARGE SCALE GENOMIC DNA]</scope>
    <source>
        <strain evidence="5 6">MKG-38</strain>
    </source>
</reference>
<dbReference type="Pfam" id="PF05163">
    <property type="entry name" value="DinB"/>
    <property type="match status" value="1"/>
</dbReference>
<keyword evidence="6" id="KW-1185">Reference proteome</keyword>
<evidence type="ECO:0000313" key="5">
    <source>
        <dbReference type="EMBL" id="PHK98414.1"/>
    </source>
</evidence>
<dbReference type="Gene3D" id="1.20.120.450">
    <property type="entry name" value="dinb family like domain"/>
    <property type="match status" value="1"/>
</dbReference>
<dbReference type="SUPFAM" id="SSF109854">
    <property type="entry name" value="DinB/YfiT-like putative metalloenzymes"/>
    <property type="match status" value="1"/>
</dbReference>
<dbReference type="Proteomes" id="UP000226437">
    <property type="component" value="Unassembled WGS sequence"/>
</dbReference>
<evidence type="ECO:0000256" key="1">
    <source>
        <dbReference type="ARBA" id="ARBA00008635"/>
    </source>
</evidence>
<evidence type="ECO:0000256" key="2">
    <source>
        <dbReference type="ARBA" id="ARBA00022723"/>
    </source>
</evidence>
<feature type="chain" id="PRO_5013753364" evidence="4">
    <location>
        <begin position="19"/>
        <end position="172"/>
    </location>
</feature>
<dbReference type="InterPro" id="IPR034660">
    <property type="entry name" value="DinB/YfiT-like"/>
</dbReference>
<keyword evidence="4" id="KW-0732">Signal</keyword>
<comment type="similarity">
    <text evidence="1">Belongs to the DinB family.</text>
</comment>
<protein>
    <submittedName>
        <fullName evidence="5">Damage-inducible protein DinB</fullName>
    </submittedName>
</protein>
<dbReference type="OrthoDB" id="119432at2"/>
<evidence type="ECO:0000256" key="4">
    <source>
        <dbReference type="SAM" id="SignalP"/>
    </source>
</evidence>
<evidence type="ECO:0000313" key="6">
    <source>
        <dbReference type="Proteomes" id="UP000226437"/>
    </source>
</evidence>
<dbReference type="InterPro" id="IPR007837">
    <property type="entry name" value="DinB"/>
</dbReference>
<organism evidence="5 6">
    <name type="scientific">Neolewinella marina</name>
    <dbReference type="NCBI Taxonomy" id="438751"/>
    <lineage>
        <taxon>Bacteria</taxon>
        <taxon>Pseudomonadati</taxon>
        <taxon>Bacteroidota</taxon>
        <taxon>Saprospiria</taxon>
        <taxon>Saprospirales</taxon>
        <taxon>Lewinellaceae</taxon>
        <taxon>Neolewinella</taxon>
    </lineage>
</organism>
<dbReference type="GO" id="GO:0046872">
    <property type="term" value="F:metal ion binding"/>
    <property type="evidence" value="ECO:0007669"/>
    <property type="project" value="UniProtKB-KW"/>
</dbReference>
<dbReference type="EMBL" id="PDLO01000004">
    <property type="protein sequence ID" value="PHK98414.1"/>
    <property type="molecule type" value="Genomic_DNA"/>
</dbReference>
<dbReference type="RefSeq" id="WP_099106800.1">
    <property type="nucleotide sequence ID" value="NZ_JAATJF010000004.1"/>
</dbReference>
<feature type="binding site" evidence="3">
    <location>
        <position position="151"/>
    </location>
    <ligand>
        <name>a divalent metal cation</name>
        <dbReference type="ChEBI" id="CHEBI:60240"/>
    </ligand>
</feature>
<dbReference type="AlphaFoldDB" id="A0A2G0CEK8"/>
<feature type="binding site" evidence="3">
    <location>
        <position position="147"/>
    </location>
    <ligand>
        <name>a divalent metal cation</name>
        <dbReference type="ChEBI" id="CHEBI:60240"/>
    </ligand>
</feature>
<evidence type="ECO:0000256" key="3">
    <source>
        <dbReference type="PIRSR" id="PIRSR607837-1"/>
    </source>
</evidence>
<feature type="binding site" evidence="3">
    <location>
        <position position="65"/>
    </location>
    <ligand>
        <name>a divalent metal cation</name>
        <dbReference type="ChEBI" id="CHEBI:60240"/>
    </ligand>
</feature>